<comment type="caution">
    <text evidence="2">The sequence shown here is derived from an EMBL/GenBank/DDBJ whole genome shotgun (WGS) entry which is preliminary data.</text>
</comment>
<reference evidence="2 3" key="1">
    <citation type="journal article" date="2018" name="MBio">
        <title>Comparative Genomics Reveals the Core Gene Toolbox for the Fungus-Insect Symbiosis.</title>
        <authorList>
            <person name="Wang Y."/>
            <person name="Stata M."/>
            <person name="Wang W."/>
            <person name="Stajich J.E."/>
            <person name="White M.M."/>
            <person name="Moncalvo J.M."/>
        </authorList>
    </citation>
    <scope>NUCLEOTIDE SEQUENCE [LARGE SCALE GENOMIC DNA]</scope>
    <source>
        <strain evidence="2 3">SWE-8-4</strain>
    </source>
</reference>
<gene>
    <name evidence="2" type="ORF">BB561_003473</name>
</gene>
<dbReference type="Proteomes" id="UP000245383">
    <property type="component" value="Unassembled WGS sequence"/>
</dbReference>
<organism evidence="2 3">
    <name type="scientific">Smittium simulii</name>
    <dbReference type="NCBI Taxonomy" id="133385"/>
    <lineage>
        <taxon>Eukaryota</taxon>
        <taxon>Fungi</taxon>
        <taxon>Fungi incertae sedis</taxon>
        <taxon>Zoopagomycota</taxon>
        <taxon>Kickxellomycotina</taxon>
        <taxon>Harpellomycetes</taxon>
        <taxon>Harpellales</taxon>
        <taxon>Legeriomycetaceae</taxon>
        <taxon>Smittium</taxon>
    </lineage>
</organism>
<keyword evidence="3" id="KW-1185">Reference proteome</keyword>
<dbReference type="EMBL" id="MBFR01000140">
    <property type="protein sequence ID" value="PVU93072.1"/>
    <property type="molecule type" value="Genomic_DNA"/>
</dbReference>
<feature type="chain" id="PRO_5015469643" evidence="1">
    <location>
        <begin position="25"/>
        <end position="250"/>
    </location>
</feature>
<proteinExistence type="predicted"/>
<evidence type="ECO:0000256" key="1">
    <source>
        <dbReference type="SAM" id="SignalP"/>
    </source>
</evidence>
<evidence type="ECO:0000313" key="2">
    <source>
        <dbReference type="EMBL" id="PVU93072.1"/>
    </source>
</evidence>
<accession>A0A2T9YL59</accession>
<name>A0A2T9YL59_9FUNG</name>
<feature type="signal peptide" evidence="1">
    <location>
        <begin position="1"/>
        <end position="24"/>
    </location>
</feature>
<dbReference type="AlphaFoldDB" id="A0A2T9YL59"/>
<evidence type="ECO:0000313" key="3">
    <source>
        <dbReference type="Proteomes" id="UP000245383"/>
    </source>
</evidence>
<protein>
    <submittedName>
        <fullName evidence="2">Uncharacterized protein</fullName>
    </submittedName>
</protein>
<keyword evidence="1" id="KW-0732">Signal</keyword>
<dbReference type="OrthoDB" id="4405280at2759"/>
<feature type="non-terminal residue" evidence="2">
    <location>
        <position position="250"/>
    </location>
</feature>
<sequence>MLFRKSILFPYFLAQALVQRSVFADESKVQSQNNASCLIPGRKCIEGKNGYDQCVDGKSEFVECKADQKCIIVDKNFSSCVPRDNEQECEKGYDKCIDGLNGHALCYKGRLSFLKCNPDQECHNYSDTNALCRKIVKPSCLIPGRKCVEGKNGYDQCVDGKSEFVECKADQKCIIVDKNFSSCVPRDNEQECEKGYDKCIDGLNGHALCYKGRLSFLKCNPDQECHNYSDTNALCRKIVKPSCLIPGRKC</sequence>